<feature type="repeat" description="Solcar" evidence="5">
    <location>
        <begin position="148"/>
        <end position="229"/>
    </location>
</feature>
<evidence type="ECO:0000256" key="4">
    <source>
        <dbReference type="ARBA" id="ARBA00022989"/>
    </source>
</evidence>
<keyword evidence="2 6" id="KW-0813">Transport</keyword>
<dbReference type="PANTHER" id="PTHR45624">
    <property type="entry name" value="MITOCHONDRIAL BASIC AMINO ACIDS TRANSPORTER-RELATED"/>
    <property type="match status" value="1"/>
</dbReference>
<sequence>MLSGLLYSPNWTFVDKILRDPQLVDLEYFVGGGPGHDWLAKSVRVEQQKYLGPRAKFERQFNEEPKTWEVITDNLYRLTLLAGVERLLTLRQAYGGLKTRFTFGDSNTACLQQIFNQGLFKGYFRGALLNAAQFLTVWAHPLVYSRGNGYISHYLYSSLFELITYPIDTIKTIIYSDVQGRYKGAFDVIEQVYARNGFSHFYRGIVFKLAFNGTLIYHLRNIYEEDYIQQLVSVPLLAIGYGFLTIKTRLQLASTDLSFQETPQKGRIAANLFAQKTPFSIYRGVIPFLLLTDFFHYKLYALYSSTAQARTLDEFLVQYKHRIGSPKHENLWQ</sequence>
<comment type="similarity">
    <text evidence="1 6">Belongs to the mitochondrial carrier (TC 2.A.29) family.</text>
</comment>
<evidence type="ECO:0000256" key="1">
    <source>
        <dbReference type="ARBA" id="ARBA00006375"/>
    </source>
</evidence>
<gene>
    <name evidence="7" type="ORF">PPRIM_AZ9-3.1.T0170285</name>
    <name evidence="8" type="ORF">PPRIM_AZ9-3.1.T0260230</name>
</gene>
<dbReference type="AlphaFoldDB" id="A0A8S1K8Q3"/>
<keyword evidence="3" id="KW-0677">Repeat</keyword>
<dbReference type="Pfam" id="PF00153">
    <property type="entry name" value="Mito_carr"/>
    <property type="match status" value="1"/>
</dbReference>
<reference evidence="7" key="1">
    <citation type="submission" date="2021-01" db="EMBL/GenBank/DDBJ databases">
        <authorList>
            <consortium name="Genoscope - CEA"/>
            <person name="William W."/>
        </authorList>
    </citation>
    <scope>NUCLEOTIDE SEQUENCE</scope>
</reference>
<evidence type="ECO:0000313" key="7">
    <source>
        <dbReference type="EMBL" id="CAD8050893.1"/>
    </source>
</evidence>
<keyword evidence="5" id="KW-0472">Membrane</keyword>
<evidence type="ECO:0000256" key="6">
    <source>
        <dbReference type="RuleBase" id="RU000488"/>
    </source>
</evidence>
<evidence type="ECO:0000256" key="3">
    <source>
        <dbReference type="ARBA" id="ARBA00022737"/>
    </source>
</evidence>
<accession>A0A8S1K8Q3</accession>
<evidence type="ECO:0000256" key="2">
    <source>
        <dbReference type="ARBA" id="ARBA00022448"/>
    </source>
</evidence>
<dbReference type="GO" id="GO:0016020">
    <property type="term" value="C:membrane"/>
    <property type="evidence" value="ECO:0007669"/>
    <property type="project" value="UniProtKB-UniRule"/>
</dbReference>
<evidence type="ECO:0000256" key="5">
    <source>
        <dbReference type="PROSITE-ProRule" id="PRU00282"/>
    </source>
</evidence>
<dbReference type="EMBL" id="CAJJDM010000025">
    <property type="protein sequence ID" value="CAD8057808.1"/>
    <property type="molecule type" value="Genomic_DNA"/>
</dbReference>
<dbReference type="InterPro" id="IPR018108">
    <property type="entry name" value="MCP_transmembrane"/>
</dbReference>
<keyword evidence="4" id="KW-1133">Transmembrane helix</keyword>
<dbReference type="PROSITE" id="PS50920">
    <property type="entry name" value="SOLCAR"/>
    <property type="match status" value="1"/>
</dbReference>
<keyword evidence="5 6" id="KW-0812">Transmembrane</keyword>
<dbReference type="Proteomes" id="UP000688137">
    <property type="component" value="Unassembled WGS sequence"/>
</dbReference>
<keyword evidence="9" id="KW-1185">Reference proteome</keyword>
<organism evidence="7 9">
    <name type="scientific">Paramecium primaurelia</name>
    <dbReference type="NCBI Taxonomy" id="5886"/>
    <lineage>
        <taxon>Eukaryota</taxon>
        <taxon>Sar</taxon>
        <taxon>Alveolata</taxon>
        <taxon>Ciliophora</taxon>
        <taxon>Intramacronucleata</taxon>
        <taxon>Oligohymenophorea</taxon>
        <taxon>Peniculida</taxon>
        <taxon>Parameciidae</taxon>
        <taxon>Paramecium</taxon>
    </lineage>
</organism>
<protein>
    <submittedName>
        <fullName evidence="7">Uncharacterized protein</fullName>
    </submittedName>
</protein>
<comment type="caution">
    <text evidence="7">The sequence shown here is derived from an EMBL/GenBank/DDBJ whole genome shotgun (WGS) entry which is preliminary data.</text>
</comment>
<dbReference type="EMBL" id="CAJJDM010000012">
    <property type="protein sequence ID" value="CAD8050893.1"/>
    <property type="molecule type" value="Genomic_DNA"/>
</dbReference>
<evidence type="ECO:0000313" key="9">
    <source>
        <dbReference type="Proteomes" id="UP000688137"/>
    </source>
</evidence>
<name>A0A8S1K8Q3_PARPR</name>
<dbReference type="GO" id="GO:0022857">
    <property type="term" value="F:transmembrane transporter activity"/>
    <property type="evidence" value="ECO:0007669"/>
    <property type="project" value="TreeGrafter"/>
</dbReference>
<proteinExistence type="inferred from homology"/>
<dbReference type="InterPro" id="IPR050567">
    <property type="entry name" value="Mitochondrial_Carrier"/>
</dbReference>
<evidence type="ECO:0000313" key="8">
    <source>
        <dbReference type="EMBL" id="CAD8057808.1"/>
    </source>
</evidence>